<evidence type="ECO:0000313" key="3">
    <source>
        <dbReference type="EMBL" id="KOO21712.1"/>
    </source>
</evidence>
<organism evidence="3 4">
    <name type="scientific">Chrysochromulina tobinii</name>
    <dbReference type="NCBI Taxonomy" id="1460289"/>
    <lineage>
        <taxon>Eukaryota</taxon>
        <taxon>Haptista</taxon>
        <taxon>Haptophyta</taxon>
        <taxon>Prymnesiophyceae</taxon>
        <taxon>Prymnesiales</taxon>
        <taxon>Chrysochromulinaceae</taxon>
        <taxon>Chrysochromulina</taxon>
    </lineage>
</organism>
<gene>
    <name evidence="3" type="ORF">Ctob_006280</name>
</gene>
<dbReference type="SMART" id="SM00054">
    <property type="entry name" value="EFh"/>
    <property type="match status" value="2"/>
</dbReference>
<dbReference type="InterPro" id="IPR018247">
    <property type="entry name" value="EF_Hand_1_Ca_BS"/>
</dbReference>
<name>A0A0M0J5U6_9EUKA</name>
<accession>A0A0M0J5U6</accession>
<reference evidence="4" key="1">
    <citation type="journal article" date="2015" name="PLoS Genet.">
        <title>Genome Sequence and Transcriptome Analyses of Chrysochromulina tobin: Metabolic Tools for Enhanced Algal Fitness in the Prominent Order Prymnesiales (Haptophyceae).</title>
        <authorList>
            <person name="Hovde B.T."/>
            <person name="Deodato C.R."/>
            <person name="Hunsperger H.M."/>
            <person name="Ryken S.A."/>
            <person name="Yost W."/>
            <person name="Jha R.K."/>
            <person name="Patterson J."/>
            <person name="Monnat R.J. Jr."/>
            <person name="Barlow S.B."/>
            <person name="Starkenburg S.R."/>
            <person name="Cattolico R.A."/>
        </authorList>
    </citation>
    <scope>NUCLEOTIDE SEQUENCE</scope>
    <source>
        <strain evidence="4">CCMP291</strain>
    </source>
</reference>
<proteinExistence type="predicted"/>
<dbReference type="CDD" id="cd00051">
    <property type="entry name" value="EFh"/>
    <property type="match status" value="1"/>
</dbReference>
<dbReference type="GO" id="GO:0005509">
    <property type="term" value="F:calcium ion binding"/>
    <property type="evidence" value="ECO:0007669"/>
    <property type="project" value="InterPro"/>
</dbReference>
<evidence type="ECO:0000259" key="2">
    <source>
        <dbReference type="PROSITE" id="PS50222"/>
    </source>
</evidence>
<dbReference type="Gene3D" id="1.10.238.10">
    <property type="entry name" value="EF-hand"/>
    <property type="match status" value="1"/>
</dbReference>
<sequence>MLTEEKVLKAFRQMDSDNSGELDEFELRKVVKTMAPQLTDIDIKLMIACADTDDSGVITESEFIAIMMHDHESDKPYWEKYGKRDMHNSFSGLL</sequence>
<keyword evidence="4" id="KW-1185">Reference proteome</keyword>
<dbReference type="OrthoDB" id="26525at2759"/>
<dbReference type="InterPro" id="IPR002048">
    <property type="entry name" value="EF_hand_dom"/>
</dbReference>
<comment type="caution">
    <text evidence="3">The sequence shown here is derived from an EMBL/GenBank/DDBJ whole genome shotgun (WGS) entry which is preliminary data.</text>
</comment>
<protein>
    <submittedName>
        <fullName evidence="3">Centrin</fullName>
    </submittedName>
</protein>
<dbReference type="InterPro" id="IPR011992">
    <property type="entry name" value="EF-hand-dom_pair"/>
</dbReference>
<dbReference type="Proteomes" id="UP000037460">
    <property type="component" value="Unassembled WGS sequence"/>
</dbReference>
<keyword evidence="1" id="KW-0106">Calcium</keyword>
<dbReference type="AlphaFoldDB" id="A0A0M0J5U6"/>
<evidence type="ECO:0000256" key="1">
    <source>
        <dbReference type="ARBA" id="ARBA00022837"/>
    </source>
</evidence>
<dbReference type="EMBL" id="JWZX01003340">
    <property type="protein sequence ID" value="KOO21712.1"/>
    <property type="molecule type" value="Genomic_DNA"/>
</dbReference>
<feature type="domain" description="EF-hand" evidence="2">
    <location>
        <begin position="2"/>
        <end position="37"/>
    </location>
</feature>
<dbReference type="PROSITE" id="PS50222">
    <property type="entry name" value="EF_HAND_2"/>
    <property type="match status" value="2"/>
</dbReference>
<dbReference type="PROSITE" id="PS00018">
    <property type="entry name" value="EF_HAND_1"/>
    <property type="match status" value="2"/>
</dbReference>
<dbReference type="SUPFAM" id="SSF47473">
    <property type="entry name" value="EF-hand"/>
    <property type="match status" value="1"/>
</dbReference>
<dbReference type="Pfam" id="PF13499">
    <property type="entry name" value="EF-hand_7"/>
    <property type="match status" value="1"/>
</dbReference>
<feature type="domain" description="EF-hand" evidence="2">
    <location>
        <begin position="38"/>
        <end position="73"/>
    </location>
</feature>
<evidence type="ECO:0000313" key="4">
    <source>
        <dbReference type="Proteomes" id="UP000037460"/>
    </source>
</evidence>